<feature type="repeat" description="PPR" evidence="2">
    <location>
        <begin position="718"/>
        <end position="752"/>
    </location>
</feature>
<feature type="region of interest" description="Disordered" evidence="3">
    <location>
        <begin position="84"/>
        <end position="118"/>
    </location>
</feature>
<proteinExistence type="inferred from homology"/>
<protein>
    <recommendedName>
        <fullName evidence="6">Pentatricopeptide repeat protein</fullName>
    </recommendedName>
</protein>
<dbReference type="PROSITE" id="PS51375">
    <property type="entry name" value="PPR"/>
    <property type="match status" value="1"/>
</dbReference>
<feature type="region of interest" description="Disordered" evidence="3">
    <location>
        <begin position="36"/>
        <end position="71"/>
    </location>
</feature>
<dbReference type="EMBL" id="CAVMBE010000003">
    <property type="protein sequence ID" value="CAK3801945.1"/>
    <property type="molecule type" value="Genomic_DNA"/>
</dbReference>
<dbReference type="InterPro" id="IPR011990">
    <property type="entry name" value="TPR-like_helical_dom_sf"/>
</dbReference>
<dbReference type="InterPro" id="IPR002885">
    <property type="entry name" value="PPR_rpt"/>
</dbReference>
<organism evidence="4 5">
    <name type="scientific">Lecanosticta acicola</name>
    <dbReference type="NCBI Taxonomy" id="111012"/>
    <lineage>
        <taxon>Eukaryota</taxon>
        <taxon>Fungi</taxon>
        <taxon>Dikarya</taxon>
        <taxon>Ascomycota</taxon>
        <taxon>Pezizomycotina</taxon>
        <taxon>Dothideomycetes</taxon>
        <taxon>Dothideomycetidae</taxon>
        <taxon>Mycosphaerellales</taxon>
        <taxon>Mycosphaerellaceae</taxon>
        <taxon>Lecanosticta</taxon>
    </lineage>
</organism>
<feature type="region of interest" description="Disordered" evidence="3">
    <location>
        <begin position="453"/>
        <end position="484"/>
    </location>
</feature>
<evidence type="ECO:0000256" key="1">
    <source>
        <dbReference type="ARBA" id="ARBA00007626"/>
    </source>
</evidence>
<dbReference type="AlphaFoldDB" id="A0AAI9E6P4"/>
<feature type="region of interest" description="Disordered" evidence="3">
    <location>
        <begin position="979"/>
        <end position="998"/>
    </location>
</feature>
<evidence type="ECO:0008006" key="6">
    <source>
        <dbReference type="Google" id="ProtNLM"/>
    </source>
</evidence>
<sequence length="998" mass="112078">MPASYICSACRAGLSHSRIRAARWIAYTAKRKQTTAAYGAPEQSLGNGNGNARSNRRTEGEDNGHGAVIGRYSGKELRPEHLLNQLDRPWRSPGDSKQTTRPYEPSQAHQPYNGGQARTIRDYSPELASRVDAFVLCCDQGGFADAWAELREAAALCSELPPEAVRSLYTRGKFVGALRNFSQTYTKQWLASLAAQVKDTDLPPSFSPFQLYCVLYDIQARMLFTEILWQLASGIAELRFSRSPDANLAEPLRELTAMWRVCLAARLVRQSRRDEQPGEAYLSVQSSSSLPTHWDFLPPLTIFATWRSERATHTMFQEMLDMLVPETKPSREVTQRVAEKTSTLGSQKSDYTSAALITLDLLRVVVVPRQDGSSGSLAEALDCAPLVSLWEAMLEMAPPPSVPPRLRGKVTDSRNIALQEQYKAMALRLNLEAIPSRSQNQTSVLPRSNMRLNSGFEANAHGPQTSSDARQQSAMDDDDPAELQEHSELSAIERFTLLNKTRLARAVERKNMYSADKIRREILLFAASQDNNKTALPLEIYEHLMYSFLALRNAKGAMEIWQYILQVGYKPTVKTYTSMMRGAVFVKDQSGMEALWLRMRADGIQPDEHAWSVRVYGILKVRKRVDEGIETLMQMGREWFAAAKAQYARETGKEKKQQAASNKDLAAELLARYPGSVNGVPRPNLVVMNSAISALARTDDRPISKVLTWGLSFGLEPDVVTYNALLNVSMRHYRAEEATKLVRRMQERGVAPTSETWTVLLTSLFQGGFLEDLDHMQQQERILAFIDSLKVDNASAAPIDDKGYAMIINNLLKHYGNHTAATAILNHMTRAGREPTSHIYTILMTSYFQRQPHPDFAAIEALWSQIAAGNKGWGNKVDSIFYDRMIEGYALHHRIVGMRPALEFLKTARYAGQKPGWKALEAISRALAERGQWDRLRALVDDVRTSLREARGGTQSFMQNHFWDFIIETGILREEGITRPEDLERMPGPSPLLAVENS</sequence>
<dbReference type="Gene3D" id="1.25.40.10">
    <property type="entry name" value="Tetratricopeptide repeat domain"/>
    <property type="match status" value="3"/>
</dbReference>
<accession>A0AAI9E6P4</accession>
<evidence type="ECO:0000256" key="3">
    <source>
        <dbReference type="SAM" id="MobiDB-lite"/>
    </source>
</evidence>
<dbReference type="NCBIfam" id="TIGR00756">
    <property type="entry name" value="PPR"/>
    <property type="match status" value="1"/>
</dbReference>
<evidence type="ECO:0000256" key="2">
    <source>
        <dbReference type="PROSITE-ProRule" id="PRU00708"/>
    </source>
</evidence>
<keyword evidence="5" id="KW-1185">Reference proteome</keyword>
<comment type="caution">
    <text evidence="4">The sequence shown here is derived from an EMBL/GenBank/DDBJ whole genome shotgun (WGS) entry which is preliminary data.</text>
</comment>
<dbReference type="InterPro" id="IPR050872">
    <property type="entry name" value="PPR_P_subfamily"/>
</dbReference>
<dbReference type="PANTHER" id="PTHR46128">
    <property type="entry name" value="MITOCHONDRIAL GROUP I INTRON SPLICING FACTOR CCM1"/>
    <property type="match status" value="1"/>
</dbReference>
<evidence type="ECO:0000313" key="4">
    <source>
        <dbReference type="EMBL" id="CAK3801945.1"/>
    </source>
</evidence>
<name>A0AAI9E6P4_9PEZI</name>
<dbReference type="Proteomes" id="UP001296104">
    <property type="component" value="Unassembled WGS sequence"/>
</dbReference>
<dbReference type="Pfam" id="PF13812">
    <property type="entry name" value="PPR_3"/>
    <property type="match status" value="1"/>
</dbReference>
<dbReference type="PANTHER" id="PTHR46128:SF211">
    <property type="entry name" value="PENTACOTRIPEPTIDE-REPEAT REGION OF PRORP DOMAIN-CONTAINING PROTEIN"/>
    <property type="match status" value="1"/>
</dbReference>
<gene>
    <name evidence="4" type="ORF">LECACI_7A000875</name>
</gene>
<dbReference type="Pfam" id="PF13041">
    <property type="entry name" value="PPR_2"/>
    <property type="match status" value="1"/>
</dbReference>
<reference evidence="4" key="1">
    <citation type="submission" date="2023-11" db="EMBL/GenBank/DDBJ databases">
        <authorList>
            <person name="Alioto T."/>
            <person name="Alioto T."/>
            <person name="Gomez Garrido J."/>
        </authorList>
    </citation>
    <scope>NUCLEOTIDE SEQUENCE</scope>
</reference>
<evidence type="ECO:0000313" key="5">
    <source>
        <dbReference type="Proteomes" id="UP001296104"/>
    </source>
</evidence>
<comment type="similarity">
    <text evidence="1">Belongs to the PPR family. P subfamily.</text>
</comment>
<feature type="compositionally biased region" description="Polar residues" evidence="3">
    <location>
        <begin position="462"/>
        <end position="474"/>
    </location>
</feature>